<keyword evidence="2" id="KW-0378">Hydrolase</keyword>
<dbReference type="PROSITE" id="PS01276">
    <property type="entry name" value="PEPTIDASE_U32"/>
    <property type="match status" value="1"/>
</dbReference>
<sequence>MTFSSLGAAYGAYKDSQEHPAPELLAPAGGWEQLAYAIRFGADAVYLATDKFGLRKRATNFSLEDLPQVVGYAHDHGVHVHVTVNAQMHRADFDDLPRYLQAIDEAGADAVLVSDLGALRMARQYAPHVQIHVSTQASVSNAQSALVWHELGASRIVCAREMSLADIAAMREELPRELELEVFVHGAMCMAISGRCLISDYLTGRSATDGNCTQPCRWKYSLVEEKRPGEFFPVEEDERGSYMLNAKDMNMLAHLDELRRIGVDSVKIEGRNKRAFYVATVVNAYRQVLDGADPAAFAGELETVSHRPYGTGFYFGPAHQTPESDAYIRPYDWAFDVLECEPKGDVWRVVGLCRNRFWEGSELEVLAPHEPVRTCLALNVCHMPYEEVTIDERERPQWQPTSPQPLEMPVNCANRTMELYAFDIPFPVERHTIFRIQRASRTTK</sequence>
<reference evidence="5" key="1">
    <citation type="submission" date="2016-10" db="EMBL/GenBank/DDBJ databases">
        <authorList>
            <person name="Varghese N."/>
        </authorList>
    </citation>
    <scope>NUCLEOTIDE SEQUENCE [LARGE SCALE GENOMIC DNA]</scope>
    <source>
        <strain evidence="5">DSM 21843</strain>
    </source>
</reference>
<accession>A0A1H8REX2</accession>
<dbReference type="InterPro" id="IPR051454">
    <property type="entry name" value="RNA/ubiquinone_mod_enzymes"/>
</dbReference>
<dbReference type="PANTHER" id="PTHR30217:SF6">
    <property type="entry name" value="TRNA HYDROXYLATION PROTEIN P"/>
    <property type="match status" value="1"/>
</dbReference>
<gene>
    <name evidence="4" type="ORF">SAMN02910314_00795</name>
</gene>
<dbReference type="Pfam" id="PF01136">
    <property type="entry name" value="Peptidase_U32"/>
    <property type="match status" value="1"/>
</dbReference>
<keyword evidence="1 4" id="KW-0645">Protease</keyword>
<comment type="similarity">
    <text evidence="3">Belongs to the peptidase U32 family.</text>
</comment>
<dbReference type="OrthoDB" id="9807498at2"/>
<name>A0A1H8REX2_9ACTN</name>
<dbReference type="RefSeq" id="WP_082867818.1">
    <property type="nucleotide sequence ID" value="NZ_CP011402.1"/>
</dbReference>
<evidence type="ECO:0000256" key="2">
    <source>
        <dbReference type="ARBA" id="ARBA00022801"/>
    </source>
</evidence>
<evidence type="ECO:0000256" key="1">
    <source>
        <dbReference type="ARBA" id="ARBA00022670"/>
    </source>
</evidence>
<dbReference type="STRING" id="79604.AAY81_02605"/>
<protein>
    <submittedName>
        <fullName evidence="4">Putative protease</fullName>
    </submittedName>
</protein>
<dbReference type="AlphaFoldDB" id="A0A1H8REX2"/>
<evidence type="ECO:0000256" key="3">
    <source>
        <dbReference type="ARBA" id="ARBA00038374"/>
    </source>
</evidence>
<dbReference type="GO" id="GO:0006508">
    <property type="term" value="P:proteolysis"/>
    <property type="evidence" value="ECO:0007669"/>
    <property type="project" value="UniProtKB-KW"/>
</dbReference>
<dbReference type="EMBL" id="FOEC01000003">
    <property type="protein sequence ID" value="SEO64991.1"/>
    <property type="molecule type" value="Genomic_DNA"/>
</dbReference>
<evidence type="ECO:0000313" key="5">
    <source>
        <dbReference type="Proteomes" id="UP000182975"/>
    </source>
</evidence>
<proteinExistence type="inferred from homology"/>
<keyword evidence="5" id="KW-1185">Reference proteome</keyword>
<evidence type="ECO:0000313" key="4">
    <source>
        <dbReference type="EMBL" id="SEO64991.1"/>
    </source>
</evidence>
<organism evidence="4 5">
    <name type="scientific">Denitrobacterium detoxificans</name>
    <dbReference type="NCBI Taxonomy" id="79604"/>
    <lineage>
        <taxon>Bacteria</taxon>
        <taxon>Bacillati</taxon>
        <taxon>Actinomycetota</taxon>
        <taxon>Coriobacteriia</taxon>
        <taxon>Eggerthellales</taxon>
        <taxon>Eggerthellaceae</taxon>
        <taxon>Denitrobacterium</taxon>
    </lineage>
</organism>
<dbReference type="GO" id="GO:0008233">
    <property type="term" value="F:peptidase activity"/>
    <property type="evidence" value="ECO:0007669"/>
    <property type="project" value="UniProtKB-KW"/>
</dbReference>
<dbReference type="Proteomes" id="UP000182975">
    <property type="component" value="Unassembled WGS sequence"/>
</dbReference>
<dbReference type="SUPFAM" id="SSF51569">
    <property type="entry name" value="Aldolase"/>
    <property type="match status" value="1"/>
</dbReference>
<dbReference type="PANTHER" id="PTHR30217">
    <property type="entry name" value="PEPTIDASE U32 FAMILY"/>
    <property type="match status" value="1"/>
</dbReference>
<dbReference type="InterPro" id="IPR001539">
    <property type="entry name" value="Peptidase_U32"/>
</dbReference>